<evidence type="ECO:0000259" key="7">
    <source>
        <dbReference type="PROSITE" id="PS51379"/>
    </source>
</evidence>
<dbReference type="GO" id="GO:0051539">
    <property type="term" value="F:4 iron, 4 sulfur cluster binding"/>
    <property type="evidence" value="ECO:0007669"/>
    <property type="project" value="UniProtKB-UniRule"/>
</dbReference>
<evidence type="ECO:0000256" key="6">
    <source>
        <dbReference type="PIRNR" id="PIRNR000139"/>
    </source>
</evidence>
<dbReference type="PROSITE" id="PS51379">
    <property type="entry name" value="4FE4S_FER_2"/>
    <property type="match status" value="1"/>
</dbReference>
<dbReference type="OMA" id="MSPNINA"/>
<comment type="function">
    <text evidence="6">Component of a complex that catalyzes the oxidation of glycolate to glyoxylate.</text>
</comment>
<evidence type="ECO:0000256" key="5">
    <source>
        <dbReference type="ARBA" id="ARBA00023014"/>
    </source>
</evidence>
<evidence type="ECO:0000256" key="3">
    <source>
        <dbReference type="ARBA" id="ARBA00022737"/>
    </source>
</evidence>
<protein>
    <recommendedName>
        <fullName evidence="6">Glycolate oxidase iron-sulfur subunit</fullName>
        <ecNumber evidence="6">1.1.99.14</ecNumber>
    </recommendedName>
</protein>
<dbReference type="RefSeq" id="WP_011461049.1">
    <property type="nucleotide sequence ID" value="NZ_LK996017.1"/>
</dbReference>
<dbReference type="EMBL" id="LK996017">
    <property type="protein sequence ID" value="CDX03501.1"/>
    <property type="molecule type" value="Genomic_DNA"/>
</dbReference>
<comment type="cofactor">
    <cofactor evidence="6">
        <name>[4Fe-4S] cluster</name>
        <dbReference type="ChEBI" id="CHEBI:49883"/>
    </cofactor>
    <text evidence="6">Binds 2 [4Fe-4S] clusters.</text>
</comment>
<dbReference type="SUPFAM" id="SSF46548">
    <property type="entry name" value="alpha-helical ferredoxin"/>
    <property type="match status" value="1"/>
</dbReference>
<evidence type="ECO:0000256" key="2">
    <source>
        <dbReference type="ARBA" id="ARBA00022723"/>
    </source>
</evidence>
<evidence type="ECO:0000313" key="10">
    <source>
        <dbReference type="Proteomes" id="UP000054623"/>
    </source>
</evidence>
<dbReference type="EC" id="1.1.99.14" evidence="6"/>
<keyword evidence="4 6" id="KW-0408">Iron</keyword>
<keyword evidence="5 6" id="KW-0411">Iron-sulfur</keyword>
<gene>
    <name evidence="9" type="ORF">AT727_02270</name>
    <name evidence="8" type="ORF">DPCES_3615</name>
</gene>
<dbReference type="InterPro" id="IPR009051">
    <property type="entry name" value="Helical_ferredxn"/>
</dbReference>
<reference evidence="8" key="1">
    <citation type="submission" date="2014-07" db="EMBL/GenBank/DDBJ databases">
        <authorList>
            <person name="Hornung V.Bastian."/>
        </authorList>
    </citation>
    <scope>NUCLEOTIDE SEQUENCE</scope>
    <source>
        <strain evidence="8">PCE-S</strain>
    </source>
</reference>
<feature type="domain" description="4Fe-4S ferredoxin-type" evidence="7">
    <location>
        <begin position="7"/>
        <end position="37"/>
    </location>
</feature>
<evidence type="ECO:0000313" key="9">
    <source>
        <dbReference type="EMBL" id="KTE93800.1"/>
    </source>
</evidence>
<dbReference type="AlphaFoldDB" id="A0A098B6K2"/>
<accession>A0A098B6K2</accession>
<dbReference type="Gene3D" id="1.10.1060.10">
    <property type="entry name" value="Alpha-helical ferredoxin"/>
    <property type="match status" value="1"/>
</dbReference>
<dbReference type="PANTHER" id="PTHR32479">
    <property type="entry name" value="GLYCOLATE OXIDASE IRON-SULFUR SUBUNIT"/>
    <property type="match status" value="1"/>
</dbReference>
<name>A0A098B6K2_DESHA</name>
<dbReference type="EMBL" id="LOCK01000001">
    <property type="protein sequence ID" value="KTE93800.1"/>
    <property type="molecule type" value="Genomic_DNA"/>
</dbReference>
<reference evidence="9 10" key="2">
    <citation type="submission" date="2015-12" db="EMBL/GenBank/DDBJ databases">
        <title>Draft Genome Sequence of Desulfitobacterium hafniense Strain DH, a Sulfate-reducing Bacterium Isolated from Paddy Soils.</title>
        <authorList>
            <person name="Bao P."/>
            <person name="Zhang X."/>
            <person name="Li G."/>
        </authorList>
    </citation>
    <scope>NUCLEOTIDE SEQUENCE [LARGE SCALE GENOMIC DNA]</scope>
    <source>
        <strain evidence="9 10">DH</strain>
    </source>
</reference>
<dbReference type="Proteomes" id="UP000054623">
    <property type="component" value="Unassembled WGS sequence"/>
</dbReference>
<sequence length="434" mass="47913">MSIYSSLDSIQDELNKCMKCGNCQEVCPIYKENRREVSVARGKISLVQMVMKGEVEMTEGIADRLSLCTTCMACNKICPCGVRFDKIILAARAEAVRKKGLHPVKKIAFTALKANRLFDFGMKMGSTFQGLAMKRVHGSDKGARLRIDIGIGKEKILPNLAPRPLKDELPEVTKVKEPKMRVGYYIGCMTNYFYTDMGKAVVDVLKENDCEIVVPKDQGCCGTPAAVNGDVESAKACARRNLLAFEKLNPDVIISNCSSCGEAWKHTFPQIFEEDSEMKALADKWAARTYDIAEFLIHKVPYKKEGLGPVQRKVTYHDPCHLNRGQGVNQEPRQILNSIPGLEFIEMKKPDRCCGMAGSFYLVHPDLSGQIGAKKIADIAQTHTDTVVTGCPACRLQLTSGVMNAGLHENVMHTVQILAESYQAGKKGAKQAAR</sequence>
<evidence type="ECO:0000256" key="4">
    <source>
        <dbReference type="ARBA" id="ARBA00023004"/>
    </source>
</evidence>
<keyword evidence="2 6" id="KW-0479">Metal-binding</keyword>
<dbReference type="InterPro" id="IPR017900">
    <property type="entry name" value="4Fe4S_Fe_S_CS"/>
</dbReference>
<dbReference type="PATRIC" id="fig|49338.4.peg.3880"/>
<dbReference type="InterPro" id="IPR004017">
    <property type="entry name" value="Cys_rich_dom"/>
</dbReference>
<keyword evidence="6" id="KW-0813">Transport</keyword>
<dbReference type="PROSITE" id="PS00198">
    <property type="entry name" value="4FE4S_FER_1"/>
    <property type="match status" value="2"/>
</dbReference>
<keyword evidence="1 6" id="KW-0004">4Fe-4S</keyword>
<dbReference type="Pfam" id="PF02754">
    <property type="entry name" value="CCG"/>
    <property type="match status" value="2"/>
</dbReference>
<dbReference type="OrthoDB" id="9794954at2"/>
<dbReference type="PIRSF" id="PIRSF000139">
    <property type="entry name" value="Glc_ox_4Fe-4S"/>
    <property type="match status" value="1"/>
</dbReference>
<evidence type="ECO:0000313" key="8">
    <source>
        <dbReference type="EMBL" id="CDX03501.1"/>
    </source>
</evidence>
<evidence type="ECO:0000256" key="1">
    <source>
        <dbReference type="ARBA" id="ARBA00022485"/>
    </source>
</evidence>
<keyword evidence="3" id="KW-0677">Repeat</keyword>
<comment type="catalytic activity">
    <reaction evidence="6">
        <text>(R)-lactate + A = pyruvate + AH2</text>
        <dbReference type="Rhea" id="RHEA:15089"/>
        <dbReference type="ChEBI" id="CHEBI:13193"/>
        <dbReference type="ChEBI" id="CHEBI:15361"/>
        <dbReference type="ChEBI" id="CHEBI:16004"/>
        <dbReference type="ChEBI" id="CHEBI:17499"/>
    </reaction>
</comment>
<comment type="catalytic activity">
    <reaction evidence="6">
        <text>glycolate + A = glyoxylate + AH2</text>
        <dbReference type="Rhea" id="RHEA:21264"/>
        <dbReference type="ChEBI" id="CHEBI:13193"/>
        <dbReference type="ChEBI" id="CHEBI:17499"/>
        <dbReference type="ChEBI" id="CHEBI:29805"/>
        <dbReference type="ChEBI" id="CHEBI:36655"/>
        <dbReference type="EC" id="1.1.99.14"/>
    </reaction>
</comment>
<organism evidence="8">
    <name type="scientific">Desulfitobacterium hafniense</name>
    <name type="common">Desulfitobacterium frappieri</name>
    <dbReference type="NCBI Taxonomy" id="49338"/>
    <lineage>
        <taxon>Bacteria</taxon>
        <taxon>Bacillati</taxon>
        <taxon>Bacillota</taxon>
        <taxon>Clostridia</taxon>
        <taxon>Eubacteriales</taxon>
        <taxon>Desulfitobacteriaceae</taxon>
        <taxon>Desulfitobacterium</taxon>
    </lineage>
</organism>
<dbReference type="GO" id="GO:0019154">
    <property type="term" value="F:glycolate dehydrogenase activity"/>
    <property type="evidence" value="ECO:0007669"/>
    <property type="project" value="UniProtKB-EC"/>
</dbReference>
<keyword evidence="6" id="KW-0249">Electron transport</keyword>
<dbReference type="InterPro" id="IPR017896">
    <property type="entry name" value="4Fe4S_Fe-S-bd"/>
</dbReference>
<dbReference type="InterPro" id="IPR012257">
    <property type="entry name" value="Glc_ox_4Fe-4S"/>
</dbReference>
<dbReference type="GO" id="GO:0046872">
    <property type="term" value="F:metal ion binding"/>
    <property type="evidence" value="ECO:0007669"/>
    <property type="project" value="UniProtKB-UniRule"/>
</dbReference>
<dbReference type="PANTHER" id="PTHR32479:SF20">
    <property type="entry name" value="GLYCOLATE OXIDASE IRON-SULFUR SUBUNIT"/>
    <property type="match status" value="1"/>
</dbReference>
<dbReference type="Pfam" id="PF13183">
    <property type="entry name" value="Fer4_8"/>
    <property type="match status" value="1"/>
</dbReference>
<proteinExistence type="predicted"/>